<dbReference type="EMBL" id="JAPUFD010000010">
    <property type="protein sequence ID" value="MDI1489607.1"/>
    <property type="molecule type" value="Genomic_DNA"/>
</dbReference>
<gene>
    <name evidence="3" type="ORF">OHK93_000804</name>
</gene>
<keyword evidence="4" id="KW-1185">Reference proteome</keyword>
<dbReference type="Proteomes" id="UP001161017">
    <property type="component" value="Unassembled WGS sequence"/>
</dbReference>
<sequence length="313" mass="35536">MGADWDAKLPLNIEDEDIYEGMAEPPNERKGLTSLSYCLFTFWVLDQQRNFFHANKGRFALSWQSNKSLPDSSKDTLIEQLENGINKNFLQYCDPIKPIDTLIQLLARALICGMRMRTLLTPAQSGKTGHVSEEHRSTLLNASMQLLEYNVAMHSHPSLRSFQWLVTGFFPWQAFMCVLVEMSHGKDSSKAQRIWDLLSDLYTANASLSELLEDRRRLHAARLVVTAWKACLNNPDTDRSLPNPDFVANLEARLSEVSTGLAPNIKAKDTPHETVGQSLDPMIPEGFMAEQDFSAAFDFDFPDIDWSFWNSID</sequence>
<dbReference type="GO" id="GO:0005634">
    <property type="term" value="C:nucleus"/>
    <property type="evidence" value="ECO:0007669"/>
    <property type="project" value="UniProtKB-SubCell"/>
</dbReference>
<proteinExistence type="predicted"/>
<evidence type="ECO:0000256" key="2">
    <source>
        <dbReference type="ARBA" id="ARBA00023242"/>
    </source>
</evidence>
<organism evidence="3 4">
    <name type="scientific">Ramalina farinacea</name>
    <dbReference type="NCBI Taxonomy" id="258253"/>
    <lineage>
        <taxon>Eukaryota</taxon>
        <taxon>Fungi</taxon>
        <taxon>Dikarya</taxon>
        <taxon>Ascomycota</taxon>
        <taxon>Pezizomycotina</taxon>
        <taxon>Lecanoromycetes</taxon>
        <taxon>OSLEUM clade</taxon>
        <taxon>Lecanoromycetidae</taxon>
        <taxon>Lecanorales</taxon>
        <taxon>Lecanorineae</taxon>
        <taxon>Ramalinaceae</taxon>
        <taxon>Ramalina</taxon>
    </lineage>
</organism>
<dbReference type="CDD" id="cd12148">
    <property type="entry name" value="fungal_TF_MHR"/>
    <property type="match status" value="1"/>
</dbReference>
<dbReference type="PANTHER" id="PTHR31001:SF85">
    <property type="entry name" value="ZN(II)2CYS6 TRANSCRIPTION FACTOR (EUROFUNG)"/>
    <property type="match status" value="1"/>
</dbReference>
<dbReference type="PANTHER" id="PTHR31001">
    <property type="entry name" value="UNCHARACTERIZED TRANSCRIPTIONAL REGULATORY PROTEIN"/>
    <property type="match status" value="1"/>
</dbReference>
<name>A0AA43QPA7_9LECA</name>
<keyword evidence="2" id="KW-0539">Nucleus</keyword>
<comment type="caution">
    <text evidence="3">The sequence shown here is derived from an EMBL/GenBank/DDBJ whole genome shotgun (WGS) entry which is preliminary data.</text>
</comment>
<accession>A0AA43QPA7</accession>
<reference evidence="3" key="1">
    <citation type="journal article" date="2023" name="Genome Biol. Evol.">
        <title>First Whole Genome Sequence and Flow Cytometry Genome Size Data for the Lichen-Forming Fungus Ramalina farinacea (Ascomycota).</title>
        <authorList>
            <person name="Llewellyn T."/>
            <person name="Mian S."/>
            <person name="Hill R."/>
            <person name="Leitch I.J."/>
            <person name="Gaya E."/>
        </authorList>
    </citation>
    <scope>NUCLEOTIDE SEQUENCE</scope>
    <source>
        <strain evidence="3">LIQ254RAFAR</strain>
    </source>
</reference>
<comment type="subcellular location">
    <subcellularLocation>
        <location evidence="1">Nucleus</location>
    </subcellularLocation>
</comment>
<evidence type="ECO:0000313" key="3">
    <source>
        <dbReference type="EMBL" id="MDI1489607.1"/>
    </source>
</evidence>
<evidence type="ECO:0000256" key="1">
    <source>
        <dbReference type="ARBA" id="ARBA00004123"/>
    </source>
</evidence>
<protein>
    <submittedName>
        <fullName evidence="3">Uncharacterized protein</fullName>
    </submittedName>
</protein>
<evidence type="ECO:0000313" key="4">
    <source>
        <dbReference type="Proteomes" id="UP001161017"/>
    </source>
</evidence>
<dbReference type="InterPro" id="IPR050613">
    <property type="entry name" value="Sec_Metabolite_Reg"/>
</dbReference>
<dbReference type="AlphaFoldDB" id="A0AA43QPA7"/>